<sequence>MSQHRVPDVIGILRGAKIVTDAAIKYQEETIKHLIRTSSLKITAEKCLTDNLKTLNNIEPNKIPYNICIGSDNKRP</sequence>
<evidence type="ECO:0000313" key="1">
    <source>
        <dbReference type="EMBL" id="KAK1124360.1"/>
    </source>
</evidence>
<name>A0AA40FS41_9HYME</name>
<keyword evidence="2" id="KW-1185">Reference proteome</keyword>
<proteinExistence type="predicted"/>
<evidence type="ECO:0000313" key="2">
    <source>
        <dbReference type="Proteomes" id="UP001177670"/>
    </source>
</evidence>
<dbReference type="EMBL" id="JAHYIQ010000018">
    <property type="protein sequence ID" value="KAK1124360.1"/>
    <property type="molecule type" value="Genomic_DNA"/>
</dbReference>
<reference evidence="1" key="1">
    <citation type="submission" date="2021-10" db="EMBL/GenBank/DDBJ databases">
        <title>Melipona bicolor Genome sequencing and assembly.</title>
        <authorList>
            <person name="Araujo N.S."/>
            <person name="Arias M.C."/>
        </authorList>
    </citation>
    <scope>NUCLEOTIDE SEQUENCE</scope>
    <source>
        <strain evidence="1">USP_2M_L1-L4_2017</strain>
        <tissue evidence="1">Whole body</tissue>
    </source>
</reference>
<protein>
    <submittedName>
        <fullName evidence="1">Uncharacterized protein</fullName>
    </submittedName>
</protein>
<accession>A0AA40FS41</accession>
<dbReference type="Proteomes" id="UP001177670">
    <property type="component" value="Unassembled WGS sequence"/>
</dbReference>
<organism evidence="1 2">
    <name type="scientific">Melipona bicolor</name>
    <dbReference type="NCBI Taxonomy" id="60889"/>
    <lineage>
        <taxon>Eukaryota</taxon>
        <taxon>Metazoa</taxon>
        <taxon>Ecdysozoa</taxon>
        <taxon>Arthropoda</taxon>
        <taxon>Hexapoda</taxon>
        <taxon>Insecta</taxon>
        <taxon>Pterygota</taxon>
        <taxon>Neoptera</taxon>
        <taxon>Endopterygota</taxon>
        <taxon>Hymenoptera</taxon>
        <taxon>Apocrita</taxon>
        <taxon>Aculeata</taxon>
        <taxon>Apoidea</taxon>
        <taxon>Anthophila</taxon>
        <taxon>Apidae</taxon>
        <taxon>Melipona</taxon>
    </lineage>
</organism>
<dbReference type="AlphaFoldDB" id="A0AA40FS41"/>
<gene>
    <name evidence="1" type="ORF">K0M31_006727</name>
</gene>
<comment type="caution">
    <text evidence="1">The sequence shown here is derived from an EMBL/GenBank/DDBJ whole genome shotgun (WGS) entry which is preliminary data.</text>
</comment>